<evidence type="ECO:0000256" key="1">
    <source>
        <dbReference type="SAM" id="MobiDB-lite"/>
    </source>
</evidence>
<feature type="compositionally biased region" description="Basic and acidic residues" evidence="1">
    <location>
        <begin position="48"/>
        <end position="72"/>
    </location>
</feature>
<dbReference type="InterPro" id="IPR012808">
    <property type="entry name" value="CHP02453"/>
</dbReference>
<feature type="compositionally biased region" description="Polar residues" evidence="1">
    <location>
        <begin position="80"/>
        <end position="89"/>
    </location>
</feature>
<organism evidence="2 3">
    <name type="scientific">Blastomyces percursus</name>
    <dbReference type="NCBI Taxonomy" id="1658174"/>
    <lineage>
        <taxon>Eukaryota</taxon>
        <taxon>Fungi</taxon>
        <taxon>Dikarya</taxon>
        <taxon>Ascomycota</taxon>
        <taxon>Pezizomycotina</taxon>
        <taxon>Eurotiomycetes</taxon>
        <taxon>Eurotiomycetidae</taxon>
        <taxon>Onygenales</taxon>
        <taxon>Ajellomycetaceae</taxon>
        <taxon>Blastomyces</taxon>
    </lineage>
</organism>
<dbReference type="VEuPathDB" id="FungiDB:ACJ73_07944"/>
<keyword evidence="3" id="KW-1185">Reference proteome</keyword>
<dbReference type="EMBL" id="LGTZ01001734">
    <property type="protein sequence ID" value="OJD20721.1"/>
    <property type="molecule type" value="Genomic_DNA"/>
</dbReference>
<proteinExistence type="predicted"/>
<dbReference type="AlphaFoldDB" id="A0A1J9PWJ5"/>
<dbReference type="STRING" id="1658174.A0A1J9PWJ5"/>
<dbReference type="PANTHER" id="PTHR36452:SF1">
    <property type="entry name" value="DUF2461 DOMAIN-CONTAINING PROTEIN"/>
    <property type="match status" value="1"/>
</dbReference>
<evidence type="ECO:0000313" key="2">
    <source>
        <dbReference type="EMBL" id="OJD20721.1"/>
    </source>
</evidence>
<comment type="caution">
    <text evidence="2">The sequence shown here is derived from an EMBL/GenBank/DDBJ whole genome shotgun (WGS) entry which is preliminary data.</text>
</comment>
<sequence length="413" mass="46610">MPRRSSRLNLRSSATEQQKKRASDNGSVSSSEAARESKRRKPSKGKSAAKEPKRVKSTDEKSKYFRNQHSESVDAETTELSEVAFTTPSAYEERDEESLSIPPVTDESESESKPTKKRGSRGWANGRKKATVATQGSGREKAVSSATRAGKGKELWREGVKTGLGPGKEVFIKLPKPRDAGDTPYEDNTIHPNTLLFLKDLKANNQREWLKMHDADFRTSQRDWDTFVKSLTEKIMEKDSTIPELPTKDLVFRIYRDIRFSNDPTPYKPHFSAAWSRTGRKGPYAAYYVHIEPGRSFVGSGLWHPEAAKLALLRRDIDQNSRRIKNVLNAVDVRKELFNGVPKSEKEAVLAFVSQNQESALKTKPKGYDADNKNIDLLRLRSFTISKRLEDKDLLGPKALDRVARTIGIMVPF</sequence>
<evidence type="ECO:0008006" key="4">
    <source>
        <dbReference type="Google" id="ProtNLM"/>
    </source>
</evidence>
<evidence type="ECO:0000313" key="3">
    <source>
        <dbReference type="Proteomes" id="UP000242791"/>
    </source>
</evidence>
<protein>
    <recommendedName>
        <fullName evidence="4">TIGR02453 family protein</fullName>
    </recommendedName>
</protein>
<accession>A0A1J9PWJ5</accession>
<feature type="compositionally biased region" description="Basic residues" evidence="1">
    <location>
        <begin position="115"/>
        <end position="130"/>
    </location>
</feature>
<dbReference type="OrthoDB" id="2537769at2759"/>
<gene>
    <name evidence="2" type="ORF">ACJ73_07944</name>
</gene>
<feature type="non-terminal residue" evidence="2">
    <location>
        <position position="413"/>
    </location>
</feature>
<dbReference type="PANTHER" id="PTHR36452">
    <property type="entry name" value="CHROMOSOME 12, WHOLE GENOME SHOTGUN SEQUENCE"/>
    <property type="match status" value="1"/>
</dbReference>
<dbReference type="Pfam" id="PF09365">
    <property type="entry name" value="DUF2461"/>
    <property type="match status" value="1"/>
</dbReference>
<name>A0A1J9PWJ5_9EURO</name>
<feature type="region of interest" description="Disordered" evidence="1">
    <location>
        <begin position="1"/>
        <end position="152"/>
    </location>
</feature>
<dbReference type="NCBIfam" id="TIGR02453">
    <property type="entry name" value="TIGR02453 family protein"/>
    <property type="match status" value="1"/>
</dbReference>
<dbReference type="Proteomes" id="UP000242791">
    <property type="component" value="Unassembled WGS sequence"/>
</dbReference>
<reference evidence="2 3" key="1">
    <citation type="submission" date="2015-08" db="EMBL/GenBank/DDBJ databases">
        <title>Emmonsia species relationships and genome sequence.</title>
        <authorList>
            <person name="Cuomo C.A."/>
            <person name="Schwartz I.S."/>
            <person name="Kenyon C."/>
            <person name="De Hoog G.S."/>
            <person name="Govender N.P."/>
            <person name="Botha A."/>
            <person name="Moreno L."/>
            <person name="De Vries M."/>
            <person name="Munoz J.F."/>
            <person name="Stielow J.B."/>
        </authorList>
    </citation>
    <scope>NUCLEOTIDE SEQUENCE [LARGE SCALE GENOMIC DNA]</scope>
    <source>
        <strain evidence="2 3">EI222</strain>
    </source>
</reference>